<proteinExistence type="predicted"/>
<feature type="chain" id="PRO_5024300877" description="Organic solvent tolerance-like N-terminal domain-containing protein" evidence="1">
    <location>
        <begin position="24"/>
        <end position="56"/>
    </location>
</feature>
<keyword evidence="1" id="KW-0732">Signal</keyword>
<name>A0A5M3PRQ7_9GAMM</name>
<evidence type="ECO:0000256" key="1">
    <source>
        <dbReference type="SAM" id="SignalP"/>
    </source>
</evidence>
<comment type="caution">
    <text evidence="2">The sequence shown here is derived from an EMBL/GenBank/DDBJ whole genome shotgun (WGS) entry which is preliminary data.</text>
</comment>
<dbReference type="AlphaFoldDB" id="A0A5M3PRQ7"/>
<sequence length="56" mass="5896">MKNVTVKALLVVSIALISASASASLADRKSDIDDYSQSVSSPYSGQKVIRGQVVLK</sequence>
<dbReference type="RefSeq" id="WP_167352732.1">
    <property type="nucleotide sequence ID" value="NZ_BGZH01000003.1"/>
</dbReference>
<evidence type="ECO:0000313" key="2">
    <source>
        <dbReference type="EMBL" id="GBO85466.1"/>
    </source>
</evidence>
<reference evidence="2 3" key="1">
    <citation type="journal article" date="2019" name="J. Gen. Appl. Microbiol.">
        <title>Aerobic degradation of cis-dichloroethene by the marine bacterium Marinobacter salsuginis strain 5N-3.</title>
        <authorList>
            <person name="Inoue Y."/>
            <person name="Fukunaga Y."/>
            <person name="Katsumata H."/>
            <person name="Ohji S."/>
            <person name="Hosoyama A."/>
            <person name="Mori K."/>
            <person name="Ando K."/>
        </authorList>
    </citation>
    <scope>NUCLEOTIDE SEQUENCE [LARGE SCALE GENOMIC DNA]</scope>
    <source>
        <strain evidence="2 3">5N-3</strain>
    </source>
</reference>
<accession>A0A5M3PRQ7</accession>
<dbReference type="Proteomes" id="UP000340077">
    <property type="component" value="Unassembled WGS sequence"/>
</dbReference>
<evidence type="ECO:0000313" key="3">
    <source>
        <dbReference type="Proteomes" id="UP000340077"/>
    </source>
</evidence>
<evidence type="ECO:0008006" key="4">
    <source>
        <dbReference type="Google" id="ProtNLM"/>
    </source>
</evidence>
<dbReference type="EMBL" id="BGZH01000003">
    <property type="protein sequence ID" value="GBO85466.1"/>
    <property type="molecule type" value="Genomic_DNA"/>
</dbReference>
<keyword evidence="3" id="KW-1185">Reference proteome</keyword>
<organism evidence="2 3">
    <name type="scientific">Marinobacter salsuginis</name>
    <dbReference type="NCBI Taxonomy" id="418719"/>
    <lineage>
        <taxon>Bacteria</taxon>
        <taxon>Pseudomonadati</taxon>
        <taxon>Pseudomonadota</taxon>
        <taxon>Gammaproteobacteria</taxon>
        <taxon>Pseudomonadales</taxon>
        <taxon>Marinobacteraceae</taxon>
        <taxon>Marinobacter</taxon>
    </lineage>
</organism>
<protein>
    <recommendedName>
        <fullName evidence="4">Organic solvent tolerance-like N-terminal domain-containing protein</fullName>
    </recommendedName>
</protein>
<gene>
    <name evidence="2" type="ORF">MS5N3_29170</name>
</gene>
<feature type="signal peptide" evidence="1">
    <location>
        <begin position="1"/>
        <end position="23"/>
    </location>
</feature>